<dbReference type="EMBL" id="JAJLJH010000001">
    <property type="protein sequence ID" value="MCK9684614.1"/>
    <property type="molecule type" value="Genomic_DNA"/>
</dbReference>
<reference evidence="2" key="1">
    <citation type="submission" date="2021-11" db="EMBL/GenBank/DDBJ databases">
        <title>BS-T2-15 a new species belonging to the Comamonadaceae family isolated from the soil of a French oak forest.</title>
        <authorList>
            <person name="Mieszkin S."/>
            <person name="Alain K."/>
        </authorList>
    </citation>
    <scope>NUCLEOTIDE SEQUENCE</scope>
    <source>
        <strain evidence="2">BS-T2-15</strain>
    </source>
</reference>
<dbReference type="AlphaFoldDB" id="A0A9X1YE88"/>
<organism evidence="2 3">
    <name type="scientific">Scleromatobacter humisilvae</name>
    <dbReference type="NCBI Taxonomy" id="2897159"/>
    <lineage>
        <taxon>Bacteria</taxon>
        <taxon>Pseudomonadati</taxon>
        <taxon>Pseudomonadota</taxon>
        <taxon>Betaproteobacteria</taxon>
        <taxon>Burkholderiales</taxon>
        <taxon>Sphaerotilaceae</taxon>
        <taxon>Scleromatobacter</taxon>
    </lineage>
</organism>
<dbReference type="RefSeq" id="WP_275680641.1">
    <property type="nucleotide sequence ID" value="NZ_JAJLJH010000001.1"/>
</dbReference>
<feature type="chain" id="PRO_5040934465" evidence="1">
    <location>
        <begin position="28"/>
        <end position="167"/>
    </location>
</feature>
<proteinExistence type="predicted"/>
<keyword evidence="1" id="KW-0732">Signal</keyword>
<evidence type="ECO:0000313" key="3">
    <source>
        <dbReference type="Proteomes" id="UP001139353"/>
    </source>
</evidence>
<keyword evidence="3" id="KW-1185">Reference proteome</keyword>
<name>A0A9X1YE88_9BURK</name>
<evidence type="ECO:0000313" key="2">
    <source>
        <dbReference type="EMBL" id="MCK9684614.1"/>
    </source>
</evidence>
<comment type="caution">
    <text evidence="2">The sequence shown here is derived from an EMBL/GenBank/DDBJ whole genome shotgun (WGS) entry which is preliminary data.</text>
</comment>
<feature type="signal peptide" evidence="1">
    <location>
        <begin position="1"/>
        <end position="27"/>
    </location>
</feature>
<accession>A0A9X1YE88</accession>
<protein>
    <submittedName>
        <fullName evidence="2">Uncharacterized protein</fullName>
    </submittedName>
</protein>
<dbReference type="Proteomes" id="UP001139353">
    <property type="component" value="Unassembled WGS sequence"/>
</dbReference>
<sequence length="167" mass="17849">MSRTRPVLPLNLLLIGAALLACNAARADDASDCQAAAGSYLTGVVLAAPTFRHGSRLHGIELSHTHVKLIGDADGNKYDIAVDDVFANGYRKRQEAVPAPLDTIKTGDRLSLCGIPYQGGMHWVHTNCGDSPTTQDPDGWLKEIAADGTTGPNLEGSTTYCYLWARK</sequence>
<evidence type="ECO:0000256" key="1">
    <source>
        <dbReference type="SAM" id="SignalP"/>
    </source>
</evidence>
<dbReference type="PROSITE" id="PS51257">
    <property type="entry name" value="PROKAR_LIPOPROTEIN"/>
    <property type="match status" value="1"/>
</dbReference>
<gene>
    <name evidence="2" type="ORF">LPC04_02715</name>
</gene>